<gene>
    <name evidence="2" type="ORF">CYCCA115_LOCUS16599</name>
</gene>
<keyword evidence="1" id="KW-0472">Membrane</keyword>
<dbReference type="Proteomes" id="UP001295423">
    <property type="component" value="Unassembled WGS sequence"/>
</dbReference>
<comment type="caution">
    <text evidence="2">The sequence shown here is derived from an EMBL/GenBank/DDBJ whole genome shotgun (WGS) entry which is preliminary data.</text>
</comment>
<keyword evidence="1" id="KW-0812">Transmembrane</keyword>
<sequence length="427" mass="50088">MVVARSSAADVLQSFDHYSSTDETFTYNFRPKFQKSTKNNPMSGICLFAWIEILSKRWRQIDYLTYWPRVLMISLLSIFNSLLAIVEHLLFESSIRQTTPNPRPVFILGHPRTGTTLLHSLVALDEGQFDVCTTFCAGFPSSFLWFEKFGKQLFKGILDETRPMDNVVLDFDLPQEDELATNLVSAGTSPYMPLFFMPQEAQFRPYYAFDDHASGDEKLQPEEMARARNRWVNTFYYLCQKLTLRSLRTKQAALRLVLKSPVHTARIPLLLRIFPDAQFIYIHRHPYHVFQSAAHMADTTYWYTYFSTPQHEEIQEFILRQYEILWDRYEEGRKILQQQMAKTDGGAKQLVEIAFDDLSQKPFETMDRIYNELGWDMSSEMKRSLEQTVSGDIKSYKRNKHETLDPKLRATLQERWGASFDRLGYKR</sequence>
<dbReference type="Gene3D" id="3.40.50.300">
    <property type="entry name" value="P-loop containing nucleotide triphosphate hydrolases"/>
    <property type="match status" value="1"/>
</dbReference>
<organism evidence="2 3">
    <name type="scientific">Cylindrotheca closterium</name>
    <dbReference type="NCBI Taxonomy" id="2856"/>
    <lineage>
        <taxon>Eukaryota</taxon>
        <taxon>Sar</taxon>
        <taxon>Stramenopiles</taxon>
        <taxon>Ochrophyta</taxon>
        <taxon>Bacillariophyta</taxon>
        <taxon>Bacillariophyceae</taxon>
        <taxon>Bacillariophycidae</taxon>
        <taxon>Bacillariales</taxon>
        <taxon>Bacillariaceae</taxon>
        <taxon>Cylindrotheca</taxon>
    </lineage>
</organism>
<dbReference type="SUPFAM" id="SSF52540">
    <property type="entry name" value="P-loop containing nucleoside triphosphate hydrolases"/>
    <property type="match status" value="1"/>
</dbReference>
<keyword evidence="1" id="KW-1133">Transmembrane helix</keyword>
<dbReference type="InterPro" id="IPR052736">
    <property type="entry name" value="Stf3_sulfotransferase"/>
</dbReference>
<reference evidence="2" key="1">
    <citation type="submission" date="2023-08" db="EMBL/GenBank/DDBJ databases">
        <authorList>
            <person name="Audoor S."/>
            <person name="Bilcke G."/>
        </authorList>
    </citation>
    <scope>NUCLEOTIDE SEQUENCE</scope>
</reference>
<keyword evidence="3" id="KW-1185">Reference proteome</keyword>
<dbReference type="PANTHER" id="PTHR36451:SF1">
    <property type="entry name" value="OMEGA-HYDROXY-BETA-DIHYDROMENAQUINONE-9 SULFOTRANSFERASE STF3"/>
    <property type="match status" value="1"/>
</dbReference>
<dbReference type="Pfam" id="PF13469">
    <property type="entry name" value="Sulfotransfer_3"/>
    <property type="match status" value="1"/>
</dbReference>
<dbReference type="PANTHER" id="PTHR36451">
    <property type="entry name" value="PAPS-DEPENDENT SULFOTRANSFERASE STF3"/>
    <property type="match status" value="1"/>
</dbReference>
<evidence type="ECO:0000313" key="2">
    <source>
        <dbReference type="EMBL" id="CAJ1957206.1"/>
    </source>
</evidence>
<protein>
    <submittedName>
        <fullName evidence="2">Uncharacterized protein</fullName>
    </submittedName>
</protein>
<dbReference type="InterPro" id="IPR027417">
    <property type="entry name" value="P-loop_NTPase"/>
</dbReference>
<proteinExistence type="predicted"/>
<evidence type="ECO:0000256" key="1">
    <source>
        <dbReference type="SAM" id="Phobius"/>
    </source>
</evidence>
<dbReference type="AlphaFoldDB" id="A0AAD2FYC2"/>
<accession>A0AAD2FYC2</accession>
<dbReference type="EMBL" id="CAKOGP040001936">
    <property type="protein sequence ID" value="CAJ1957206.1"/>
    <property type="molecule type" value="Genomic_DNA"/>
</dbReference>
<name>A0AAD2FYC2_9STRA</name>
<feature type="transmembrane region" description="Helical" evidence="1">
    <location>
        <begin position="66"/>
        <end position="91"/>
    </location>
</feature>
<evidence type="ECO:0000313" key="3">
    <source>
        <dbReference type="Proteomes" id="UP001295423"/>
    </source>
</evidence>